<evidence type="ECO:0000256" key="5">
    <source>
        <dbReference type="ARBA" id="ARBA00039514"/>
    </source>
</evidence>
<evidence type="ECO:0000256" key="2">
    <source>
        <dbReference type="ARBA" id="ARBA00022574"/>
    </source>
</evidence>
<evidence type="ECO:0000256" key="3">
    <source>
        <dbReference type="ARBA" id="ARBA00022737"/>
    </source>
</evidence>
<gene>
    <name evidence="7" type="ORF">GNLVRS02_ARAD1D49742g</name>
</gene>
<proteinExistence type="inferred from homology"/>
<dbReference type="SUPFAM" id="SSF50978">
    <property type="entry name" value="WD40 repeat-like"/>
    <property type="match status" value="1"/>
</dbReference>
<dbReference type="Pfam" id="PF00400">
    <property type="entry name" value="WD40"/>
    <property type="match status" value="1"/>
</dbReference>
<reference evidence="7" key="1">
    <citation type="submission" date="2014-02" db="EMBL/GenBank/DDBJ databases">
        <authorList>
            <person name="Genoscope - CEA"/>
        </authorList>
    </citation>
    <scope>NUCLEOTIDE SEQUENCE</scope>
    <source>
        <strain evidence="7">LS3</strain>
    </source>
</reference>
<evidence type="ECO:0000256" key="1">
    <source>
        <dbReference type="ARBA" id="ARBA00007625"/>
    </source>
</evidence>
<evidence type="ECO:0000256" key="4">
    <source>
        <dbReference type="ARBA" id="ARBA00039238"/>
    </source>
</evidence>
<dbReference type="SMART" id="SM00320">
    <property type="entry name" value="WD40"/>
    <property type="match status" value="6"/>
</dbReference>
<dbReference type="PANTHER" id="PTHR44019">
    <property type="entry name" value="WD REPEAT-CONTAINING PROTEIN 55"/>
    <property type="match status" value="1"/>
</dbReference>
<feature type="compositionally biased region" description="Acidic residues" evidence="6">
    <location>
        <begin position="303"/>
        <end position="316"/>
    </location>
</feature>
<dbReference type="InterPro" id="IPR036322">
    <property type="entry name" value="WD40_repeat_dom_sf"/>
</dbReference>
<dbReference type="InterPro" id="IPR050505">
    <property type="entry name" value="WDR55/POC1"/>
</dbReference>
<dbReference type="InterPro" id="IPR015943">
    <property type="entry name" value="WD40/YVTN_repeat-like_dom_sf"/>
</dbReference>
<dbReference type="PANTHER" id="PTHR44019:SF20">
    <property type="entry name" value="WD REPEAT-CONTAINING PROTEIN 55"/>
    <property type="match status" value="1"/>
</dbReference>
<dbReference type="PhylomeDB" id="A0A060TIW0"/>
<protein>
    <recommendedName>
        <fullName evidence="4">WD repeat-containing protein JIP5</fullName>
    </recommendedName>
    <alternativeName>
        <fullName evidence="5">WD repeat-containing protein jip5</fullName>
    </alternativeName>
</protein>
<organism evidence="7">
    <name type="scientific">Blastobotrys adeninivorans</name>
    <name type="common">Yeast</name>
    <name type="synonym">Arxula adeninivorans</name>
    <dbReference type="NCBI Taxonomy" id="409370"/>
    <lineage>
        <taxon>Eukaryota</taxon>
        <taxon>Fungi</taxon>
        <taxon>Dikarya</taxon>
        <taxon>Ascomycota</taxon>
        <taxon>Saccharomycotina</taxon>
        <taxon>Dipodascomycetes</taxon>
        <taxon>Dipodascales</taxon>
        <taxon>Trichomonascaceae</taxon>
        <taxon>Blastobotrys</taxon>
    </lineage>
</organism>
<feature type="compositionally biased region" description="Basic residues" evidence="6">
    <location>
        <begin position="320"/>
        <end position="330"/>
    </location>
</feature>
<feature type="region of interest" description="Disordered" evidence="6">
    <location>
        <begin position="303"/>
        <end position="351"/>
    </location>
</feature>
<evidence type="ECO:0000313" key="7">
    <source>
        <dbReference type="EMBL" id="CDP39096.1"/>
    </source>
</evidence>
<comment type="similarity">
    <text evidence="1">Belongs to the WD repeat WDR55 family.</text>
</comment>
<accession>A0A060TIW0</accession>
<dbReference type="Gene3D" id="2.130.10.10">
    <property type="entry name" value="YVTN repeat-like/Quinoprotein amine dehydrogenase"/>
    <property type="match status" value="2"/>
</dbReference>
<evidence type="ECO:0000256" key="6">
    <source>
        <dbReference type="SAM" id="MobiDB-lite"/>
    </source>
</evidence>
<dbReference type="AlphaFoldDB" id="A0A060TIW0"/>
<dbReference type="InterPro" id="IPR001680">
    <property type="entry name" value="WD40_rpt"/>
</dbReference>
<keyword evidence="2" id="KW-0853">WD repeat</keyword>
<keyword evidence="3" id="KW-0677">Repeat</keyword>
<sequence>MKKKVLIEQAFGEDPLFAIAFHPSEKHFVTGTSSGQLTANTYTEGDSASASQAWTTKRHKSSCRAIVYDQSGEYVFSAGADRVVKKAVSETGKVVGKDKDSMLAGATCMVVNESLLAIGDEDANLCVFDIRTMKKTHSYSGLHDDCVNSITDMPFKNKYHFVTAGSTTVTHIDLRKGIVSQSEDQEDEILSGCIASQKYSAFGMSEGVVTVWNNNHLEDQQNRIRLSDGSIDCLIAGEEDNEVFAGGADGIVRKLDVKGSRVDKQNVWTHGEEEEVSMLELDYDYRLVTGGFESLKIWCKDDEVDQEEEGEEDDEDEKAKKKRKRSKKTKSNIINMKKQTHVHGISKFDNL</sequence>
<reference evidence="7" key="2">
    <citation type="submission" date="2014-06" db="EMBL/GenBank/DDBJ databases">
        <title>The complete genome of Blastobotrys (Arxula) adeninivorans LS3 - a yeast of biotechnological interest.</title>
        <authorList>
            <person name="Kunze G."/>
            <person name="Gaillardin C."/>
            <person name="Czernicka M."/>
            <person name="Durrens P."/>
            <person name="Martin T."/>
            <person name="Boer E."/>
            <person name="Gabaldon T."/>
            <person name="Cruz J."/>
            <person name="Talla E."/>
            <person name="Marck C."/>
            <person name="Goffeau A."/>
            <person name="Barbe V."/>
            <person name="Baret P."/>
            <person name="Baronian K."/>
            <person name="Beier S."/>
            <person name="Bleykasten C."/>
            <person name="Bode R."/>
            <person name="Casaregola S."/>
            <person name="Despons L."/>
            <person name="Fairhead C."/>
            <person name="Giersberg M."/>
            <person name="Gierski P."/>
            <person name="Hahnel U."/>
            <person name="Hartmann A."/>
            <person name="Jankowska D."/>
            <person name="Jubin C."/>
            <person name="Jung P."/>
            <person name="Lafontaine I."/>
            <person name="Leh-Louis V."/>
            <person name="Lemaire M."/>
            <person name="Marcet-Houben M."/>
            <person name="Mascher M."/>
            <person name="Morel G."/>
            <person name="Richard G.-F."/>
            <person name="Riechen J."/>
            <person name="Sacerdot C."/>
            <person name="Sarkar A."/>
            <person name="Savel G."/>
            <person name="Schacherer J."/>
            <person name="Sherman D."/>
            <person name="Straub M.-L."/>
            <person name="Stein N."/>
            <person name="Thierry A."/>
            <person name="Trautwein-Schult A."/>
            <person name="Westhof E."/>
            <person name="Worch S."/>
            <person name="Dujon B."/>
            <person name="Souciet J.-L."/>
            <person name="Wincker P."/>
            <person name="Scholz U."/>
            <person name="Neuveglise N."/>
        </authorList>
    </citation>
    <scope>NUCLEOTIDE SEQUENCE</scope>
    <source>
        <strain evidence="7">LS3</strain>
    </source>
</reference>
<name>A0A060TIW0_BLAAD</name>
<dbReference type="EMBL" id="HG937694">
    <property type="protein sequence ID" value="CDP39096.1"/>
    <property type="molecule type" value="Genomic_DNA"/>
</dbReference>